<sequence length="190" mass="21342">MTISPFFRHLRSAYAAEIDDLTFDSEGGNVLQKRLAQRRKEMEFLAHMIELSPEMVAVVFHQAFRFKSTAAMDDLLGHESEDLPEWDELQATLDIAPWAQELARSMLKQPLGEWFMSVAAALEYMFHKPEYSAAPQDAEDEDNEGADAESQNEGPGIPMDSDAVVEAVSRKALEEAGAEWMAAQGFDRKE</sequence>
<dbReference type="AlphaFoldDB" id="A0A1P8KAC0"/>
<keyword evidence="3" id="KW-1185">Reference proteome</keyword>
<dbReference type="EMBL" id="CP019239">
    <property type="protein sequence ID" value="APW42951.1"/>
    <property type="molecule type" value="Genomic_DNA"/>
</dbReference>
<evidence type="ECO:0000313" key="2">
    <source>
        <dbReference type="EMBL" id="APW42951.1"/>
    </source>
</evidence>
<feature type="compositionally biased region" description="Acidic residues" evidence="1">
    <location>
        <begin position="137"/>
        <end position="147"/>
    </location>
</feature>
<name>A0A1P8KAC0_9BURK</name>
<dbReference type="STRING" id="1484693.RS694_10680"/>
<gene>
    <name evidence="2" type="ORF">RS694_10680</name>
</gene>
<protein>
    <submittedName>
        <fullName evidence="2">Uncharacterized protein</fullName>
    </submittedName>
</protein>
<feature type="region of interest" description="Disordered" evidence="1">
    <location>
        <begin position="133"/>
        <end position="168"/>
    </location>
</feature>
<dbReference type="eggNOG" id="ENOG5032SXC">
    <property type="taxonomic scope" value="Bacteria"/>
</dbReference>
<dbReference type="RefSeq" id="WP_029709033.1">
    <property type="nucleotide sequence ID" value="NZ_CP019239.1"/>
</dbReference>
<accession>A0A1P8KAC0</accession>
<reference evidence="2 3" key="1">
    <citation type="submission" date="2017-01" db="EMBL/GenBank/DDBJ databases">
        <authorList>
            <person name="Mah S.A."/>
            <person name="Swanson W.J."/>
            <person name="Moy G.W."/>
            <person name="Vacquier V.D."/>
        </authorList>
    </citation>
    <scope>NUCLEOTIDE SEQUENCE [LARGE SCALE GENOMIC DNA]</scope>
    <source>
        <strain evidence="2 3">DSM 22694</strain>
    </source>
</reference>
<dbReference type="Proteomes" id="UP000186110">
    <property type="component" value="Chromosome"/>
</dbReference>
<dbReference type="KEGG" id="rsb:RS694_10680"/>
<organism evidence="2 3">
    <name type="scientific">Rhodoferax saidenbachensis</name>
    <dbReference type="NCBI Taxonomy" id="1484693"/>
    <lineage>
        <taxon>Bacteria</taxon>
        <taxon>Pseudomonadati</taxon>
        <taxon>Pseudomonadota</taxon>
        <taxon>Betaproteobacteria</taxon>
        <taxon>Burkholderiales</taxon>
        <taxon>Comamonadaceae</taxon>
        <taxon>Rhodoferax</taxon>
    </lineage>
</organism>
<evidence type="ECO:0000313" key="3">
    <source>
        <dbReference type="Proteomes" id="UP000186110"/>
    </source>
</evidence>
<proteinExistence type="predicted"/>
<evidence type="ECO:0000256" key="1">
    <source>
        <dbReference type="SAM" id="MobiDB-lite"/>
    </source>
</evidence>